<dbReference type="STRING" id="866536.Belba_2887"/>
<accession>I3Z850</accession>
<dbReference type="Pfam" id="PF02682">
    <property type="entry name" value="CT_C_D"/>
    <property type="match status" value="1"/>
</dbReference>
<evidence type="ECO:0000256" key="1">
    <source>
        <dbReference type="ARBA" id="ARBA00022741"/>
    </source>
</evidence>
<evidence type="ECO:0000259" key="4">
    <source>
        <dbReference type="SMART" id="SM00796"/>
    </source>
</evidence>
<organism evidence="5 6">
    <name type="scientific">Belliella baltica (strain DSM 15883 / CIP 108006 / LMG 21964 / BA134)</name>
    <dbReference type="NCBI Taxonomy" id="866536"/>
    <lineage>
        <taxon>Bacteria</taxon>
        <taxon>Pseudomonadati</taxon>
        <taxon>Bacteroidota</taxon>
        <taxon>Cytophagia</taxon>
        <taxon>Cytophagales</taxon>
        <taxon>Cyclobacteriaceae</taxon>
        <taxon>Belliella</taxon>
    </lineage>
</organism>
<dbReference type="SMART" id="SM00796">
    <property type="entry name" value="AHS1"/>
    <property type="match status" value="1"/>
</dbReference>
<dbReference type="GO" id="GO:0005524">
    <property type="term" value="F:ATP binding"/>
    <property type="evidence" value="ECO:0007669"/>
    <property type="project" value="UniProtKB-KW"/>
</dbReference>
<dbReference type="GO" id="GO:0016787">
    <property type="term" value="F:hydrolase activity"/>
    <property type="evidence" value="ECO:0007669"/>
    <property type="project" value="UniProtKB-KW"/>
</dbReference>
<reference evidence="6" key="1">
    <citation type="submission" date="2012-06" db="EMBL/GenBank/DDBJ databases">
        <title>The complete genome of Belliella baltica DSM 15883.</title>
        <authorList>
            <person name="Lucas S."/>
            <person name="Copeland A."/>
            <person name="Lapidus A."/>
            <person name="Goodwin L."/>
            <person name="Pitluck S."/>
            <person name="Peters L."/>
            <person name="Mikhailova N."/>
            <person name="Davenport K."/>
            <person name="Kyrpides N."/>
            <person name="Mavromatis K."/>
            <person name="Pagani I."/>
            <person name="Ivanova N."/>
            <person name="Ovchinnikova G."/>
            <person name="Zeytun A."/>
            <person name="Detter J.C."/>
            <person name="Han C."/>
            <person name="Land M."/>
            <person name="Hauser L."/>
            <person name="Markowitz V."/>
            <person name="Cheng J.-F."/>
            <person name="Hugenholtz P."/>
            <person name="Woyke T."/>
            <person name="Wu D."/>
            <person name="Tindall B."/>
            <person name="Pomrenke H."/>
            <person name="Brambilla E."/>
            <person name="Klenk H.-P."/>
            <person name="Eisen J.A."/>
        </authorList>
    </citation>
    <scope>NUCLEOTIDE SEQUENCE [LARGE SCALE GENOMIC DNA]</scope>
    <source>
        <strain evidence="6">DSM 15883 / CIP 108006 / LMG 21964 / BA134</strain>
    </source>
</reference>
<dbReference type="Gene3D" id="2.40.100.10">
    <property type="entry name" value="Cyclophilin-like"/>
    <property type="match status" value="1"/>
</dbReference>
<dbReference type="Proteomes" id="UP000006050">
    <property type="component" value="Chromosome"/>
</dbReference>
<evidence type="ECO:0000313" key="5">
    <source>
        <dbReference type="EMBL" id="AFL85418.1"/>
    </source>
</evidence>
<dbReference type="PANTHER" id="PTHR34698">
    <property type="entry name" value="5-OXOPROLINASE SUBUNIT B"/>
    <property type="match status" value="1"/>
</dbReference>
<dbReference type="HOGENOM" id="CLU_020207_1_1_10"/>
<dbReference type="eggNOG" id="COG2049">
    <property type="taxonomic scope" value="Bacteria"/>
</dbReference>
<keyword evidence="2 5" id="KW-0378">Hydrolase</keyword>
<dbReference type="InterPro" id="IPR029000">
    <property type="entry name" value="Cyclophilin-like_dom_sf"/>
</dbReference>
<keyword evidence="1" id="KW-0547">Nucleotide-binding</keyword>
<evidence type="ECO:0000256" key="2">
    <source>
        <dbReference type="ARBA" id="ARBA00022801"/>
    </source>
</evidence>
<name>I3Z850_BELBD</name>
<dbReference type="InterPro" id="IPR010016">
    <property type="entry name" value="PxpB"/>
</dbReference>
<dbReference type="KEGG" id="bbd:Belba_2887"/>
<evidence type="ECO:0000313" key="6">
    <source>
        <dbReference type="Proteomes" id="UP000006050"/>
    </source>
</evidence>
<keyword evidence="3" id="KW-0067">ATP-binding</keyword>
<dbReference type="OrthoDB" id="9778567at2"/>
<dbReference type="InterPro" id="IPR003833">
    <property type="entry name" value="CT_C_D"/>
</dbReference>
<evidence type="ECO:0000256" key="3">
    <source>
        <dbReference type="ARBA" id="ARBA00022840"/>
    </source>
</evidence>
<keyword evidence="6" id="KW-1185">Reference proteome</keyword>
<protein>
    <submittedName>
        <fullName evidence="5">Allophanate hydrolase subunit 1</fullName>
    </submittedName>
</protein>
<dbReference type="PATRIC" id="fig|866536.3.peg.2970"/>
<sequence length="236" mass="27205">MQKTYFQVLPNLIEIQWPKAISDEILFDQLSWKTFLMENHADIILEIRIGFNSLSILFDKSISEDEWIIIWQTLNNFNFSQSSFYSNTWKIPVCYGGNFGLDLKKLSEEKHISEMDIIDLHIRKTYRLHFYGFLPGFMYLGGLDPLLAHPRKPIPDRIIQNGAVAIGGNQTGIYPMESPGGWHVIGRTPLKLFDSKSQDPVIPKQGDLIIFNKIDQIEFDHIANLVSLGQYSWENA</sequence>
<dbReference type="RefSeq" id="WP_014773368.1">
    <property type="nucleotide sequence ID" value="NC_018010.1"/>
</dbReference>
<feature type="domain" description="Carboxyltransferase" evidence="4">
    <location>
        <begin position="3"/>
        <end position="203"/>
    </location>
</feature>
<dbReference type="AlphaFoldDB" id="I3Z850"/>
<proteinExistence type="predicted"/>
<dbReference type="PANTHER" id="PTHR34698:SF2">
    <property type="entry name" value="5-OXOPROLINASE SUBUNIT B"/>
    <property type="match status" value="1"/>
</dbReference>
<gene>
    <name evidence="5" type="ordered locus">Belba_2887</name>
</gene>
<dbReference type="SUPFAM" id="SSF50891">
    <property type="entry name" value="Cyclophilin-like"/>
    <property type="match status" value="1"/>
</dbReference>
<dbReference type="EMBL" id="CP003281">
    <property type="protein sequence ID" value="AFL85418.1"/>
    <property type="molecule type" value="Genomic_DNA"/>
</dbReference>